<comment type="caution">
    <text evidence="1">The sequence shown here is derived from an EMBL/GenBank/DDBJ whole genome shotgun (WGS) entry which is preliminary data.</text>
</comment>
<dbReference type="Proteomes" id="UP000246635">
    <property type="component" value="Unassembled WGS sequence"/>
</dbReference>
<protein>
    <submittedName>
        <fullName evidence="1">Uncharacterized protein</fullName>
    </submittedName>
</protein>
<keyword evidence="2" id="KW-1185">Reference proteome</keyword>
<sequence length="94" mass="10424">MKEMIQTITAQCEKLSEDEMKSVADALSSYFEKPIQSLIPELITFNRDELVVINKIVAGVILTKEYVPDIKGAYERLAGTDLPSTISFGRANGE</sequence>
<evidence type="ECO:0000313" key="1">
    <source>
        <dbReference type="EMBL" id="PWW00896.1"/>
    </source>
</evidence>
<reference evidence="1 2" key="1">
    <citation type="submission" date="2018-05" db="EMBL/GenBank/DDBJ databases">
        <title>Genomic Encyclopedia of Type Strains, Phase III (KMG-III): the genomes of soil and plant-associated and newly described type strains.</title>
        <authorList>
            <person name="Whitman W."/>
        </authorList>
    </citation>
    <scope>NUCLEOTIDE SEQUENCE [LARGE SCALE GENOMIC DNA]</scope>
    <source>
        <strain evidence="1 2">CECT 5696</strain>
    </source>
</reference>
<dbReference type="AlphaFoldDB" id="A0A2V2Z0Y7"/>
<dbReference type="RefSeq" id="WP_110044788.1">
    <property type="nucleotide sequence ID" value="NZ_CP054613.1"/>
</dbReference>
<accession>A0A2V2Z0Y7</accession>
<gene>
    <name evidence="1" type="ORF">DFQ01_11141</name>
</gene>
<name>A0A2V2Z0Y7_9BACL</name>
<dbReference type="EMBL" id="QGTQ01000011">
    <property type="protein sequence ID" value="PWW00896.1"/>
    <property type="molecule type" value="Genomic_DNA"/>
</dbReference>
<organism evidence="1 2">
    <name type="scientific">Paenibacillus cellulosilyticus</name>
    <dbReference type="NCBI Taxonomy" id="375489"/>
    <lineage>
        <taxon>Bacteria</taxon>
        <taxon>Bacillati</taxon>
        <taxon>Bacillota</taxon>
        <taxon>Bacilli</taxon>
        <taxon>Bacillales</taxon>
        <taxon>Paenibacillaceae</taxon>
        <taxon>Paenibacillus</taxon>
    </lineage>
</organism>
<proteinExistence type="predicted"/>
<dbReference type="OrthoDB" id="2628127at2"/>
<evidence type="ECO:0000313" key="2">
    <source>
        <dbReference type="Proteomes" id="UP000246635"/>
    </source>
</evidence>